<dbReference type="PIRSF" id="PIRSF005962">
    <property type="entry name" value="Pept_M20D_amidohydro"/>
    <property type="match status" value="1"/>
</dbReference>
<evidence type="ECO:0000256" key="1">
    <source>
        <dbReference type="PIRSR" id="PIRSR005962-1"/>
    </source>
</evidence>
<accession>A0A2P8HW15</accession>
<gene>
    <name evidence="3" type="ORF">B0H94_10344</name>
</gene>
<dbReference type="AlphaFoldDB" id="A0A2P8HW15"/>
<dbReference type="SUPFAM" id="SSF55031">
    <property type="entry name" value="Bacterial exopeptidase dimerisation domain"/>
    <property type="match status" value="1"/>
</dbReference>
<dbReference type="Pfam" id="PF01546">
    <property type="entry name" value="Peptidase_M20"/>
    <property type="match status" value="1"/>
</dbReference>
<proteinExistence type="predicted"/>
<dbReference type="InterPro" id="IPR017439">
    <property type="entry name" value="Amidohydrolase"/>
</dbReference>
<dbReference type="InterPro" id="IPR011650">
    <property type="entry name" value="Peptidase_M20_dimer"/>
</dbReference>
<name>A0A2P8HW15_9BACI</name>
<evidence type="ECO:0000259" key="2">
    <source>
        <dbReference type="Pfam" id="PF07687"/>
    </source>
</evidence>
<feature type="binding site" evidence="1">
    <location>
        <position position="210"/>
    </location>
    <ligand>
        <name>Mn(2+)</name>
        <dbReference type="ChEBI" id="CHEBI:29035"/>
        <label>2</label>
    </ligand>
</feature>
<protein>
    <submittedName>
        <fullName evidence="3">Aminobenzoyl-glutamate utilization protein A</fullName>
    </submittedName>
</protein>
<evidence type="ECO:0000313" key="4">
    <source>
        <dbReference type="Proteomes" id="UP000242310"/>
    </source>
</evidence>
<evidence type="ECO:0000313" key="3">
    <source>
        <dbReference type="EMBL" id="PSL50433.1"/>
    </source>
</evidence>
<dbReference type="GO" id="GO:0005737">
    <property type="term" value="C:cytoplasm"/>
    <property type="evidence" value="ECO:0007669"/>
    <property type="project" value="TreeGrafter"/>
</dbReference>
<dbReference type="Gene3D" id="3.40.630.10">
    <property type="entry name" value="Zn peptidases"/>
    <property type="match status" value="1"/>
</dbReference>
<dbReference type="InterPro" id="IPR052030">
    <property type="entry name" value="Peptidase_M20/M20A_hydrolases"/>
</dbReference>
<feature type="binding site" evidence="1">
    <location>
        <position position="186"/>
    </location>
    <ligand>
        <name>Mn(2+)</name>
        <dbReference type="ChEBI" id="CHEBI:29035"/>
        <label>2</label>
    </ligand>
</feature>
<feature type="binding site" evidence="1">
    <location>
        <position position="407"/>
    </location>
    <ligand>
        <name>Mn(2+)</name>
        <dbReference type="ChEBI" id="CHEBI:29035"/>
        <label>2</label>
    </ligand>
</feature>
<dbReference type="Proteomes" id="UP000242310">
    <property type="component" value="Unassembled WGS sequence"/>
</dbReference>
<dbReference type="GO" id="GO:0046657">
    <property type="term" value="P:folic acid catabolic process"/>
    <property type="evidence" value="ECO:0007669"/>
    <property type="project" value="TreeGrafter"/>
</dbReference>
<comment type="caution">
    <text evidence="3">The sequence shown here is derived from an EMBL/GenBank/DDBJ whole genome shotgun (WGS) entry which is preliminary data.</text>
</comment>
<comment type="cofactor">
    <cofactor evidence="1">
        <name>Mn(2+)</name>
        <dbReference type="ChEBI" id="CHEBI:29035"/>
    </cofactor>
    <text evidence="1">The Mn(2+) ion enhances activity.</text>
</comment>
<sequence>MSLSSLEAYVQKIEPDVRQWRRTFHQVPETGWTEYVTTYRLYEALKELGYNITLGRELLNDAARMGLASEKEEAEAIHRAQDYGVAEELLQEMAGGFTGLAAELDTGRPGPHIVYRFDIDALPIQEAETEAHLPFAEGFHSSIPGAMHACGHDVHAAMGLGVAKALQEEQGAFNGRFTLLFQPAEEGSRGAKSMVEAGWVDEADAFIAAHIGLKDEAPGVIAATASKFLATTKFNVNVEGTSAHAAAKPEEGRDALAAAASMALKLQEIPPHSEGVTRVHTGTLTAGEGRNIVASTAELTGETRGENSKLNDYMFTEVKRRVEACAHLYGVTAELEVVGQGEAADCDLVWQQRMKKAAEGSSMIHRVDDSWPVNASEDAALMMNRVQERGGEAVYMVIGTGLKSGHHKPTFDIDEASFAPGVLAYLLAARQFQAENDKKVT</sequence>
<keyword evidence="1" id="KW-0464">Manganese</keyword>
<dbReference type="PANTHER" id="PTHR30575:SF3">
    <property type="entry name" value="PEPTIDASE M20 DIMERISATION DOMAIN-CONTAINING PROTEIN"/>
    <property type="match status" value="1"/>
</dbReference>
<dbReference type="InterPro" id="IPR036264">
    <property type="entry name" value="Bact_exopeptidase_dim_dom"/>
</dbReference>
<feature type="domain" description="Peptidase M20 dimerisation" evidence="2">
    <location>
        <begin position="233"/>
        <end position="320"/>
    </location>
</feature>
<dbReference type="GO" id="GO:0016805">
    <property type="term" value="F:dipeptidase activity"/>
    <property type="evidence" value="ECO:0007669"/>
    <property type="project" value="TreeGrafter"/>
</dbReference>
<reference evidence="3 4" key="1">
    <citation type="submission" date="2018-03" db="EMBL/GenBank/DDBJ databases">
        <title>Genomic Encyclopedia of Type Strains, Phase III (KMG-III): the genomes of soil and plant-associated and newly described type strains.</title>
        <authorList>
            <person name="Whitman W."/>
        </authorList>
    </citation>
    <scope>NUCLEOTIDE SEQUENCE [LARGE SCALE GENOMIC DNA]</scope>
    <source>
        <strain evidence="3 4">CGMCC 1.07653</strain>
    </source>
</reference>
<feature type="binding site" evidence="1">
    <location>
        <position position="152"/>
    </location>
    <ligand>
        <name>Mn(2+)</name>
        <dbReference type="ChEBI" id="CHEBI:29035"/>
        <label>2</label>
    </ligand>
</feature>
<dbReference type="PANTHER" id="PTHR30575">
    <property type="entry name" value="PEPTIDASE M20"/>
    <property type="match status" value="1"/>
</dbReference>
<feature type="binding site" evidence="1">
    <location>
        <position position="150"/>
    </location>
    <ligand>
        <name>Mn(2+)</name>
        <dbReference type="ChEBI" id="CHEBI:29035"/>
        <label>2</label>
    </ligand>
</feature>
<dbReference type="RefSeq" id="WP_106587767.1">
    <property type="nucleotide sequence ID" value="NZ_PYAV01000003.1"/>
</dbReference>
<dbReference type="SUPFAM" id="SSF53187">
    <property type="entry name" value="Zn-dependent exopeptidases"/>
    <property type="match status" value="1"/>
</dbReference>
<dbReference type="InterPro" id="IPR002933">
    <property type="entry name" value="Peptidase_M20"/>
</dbReference>
<dbReference type="GO" id="GO:0046872">
    <property type="term" value="F:metal ion binding"/>
    <property type="evidence" value="ECO:0007669"/>
    <property type="project" value="UniProtKB-KW"/>
</dbReference>
<dbReference type="NCBIfam" id="TIGR01891">
    <property type="entry name" value="amidohydrolases"/>
    <property type="match status" value="1"/>
</dbReference>
<dbReference type="GO" id="GO:0071713">
    <property type="term" value="F:para-aminobenzoyl-glutamate hydrolase activity"/>
    <property type="evidence" value="ECO:0007669"/>
    <property type="project" value="TreeGrafter"/>
</dbReference>
<dbReference type="EMBL" id="PYAV01000003">
    <property type="protein sequence ID" value="PSL50433.1"/>
    <property type="molecule type" value="Genomic_DNA"/>
</dbReference>
<dbReference type="OrthoDB" id="9776731at2"/>
<organism evidence="3 4">
    <name type="scientific">Salsuginibacillus halophilus</name>
    <dbReference type="NCBI Taxonomy" id="517424"/>
    <lineage>
        <taxon>Bacteria</taxon>
        <taxon>Bacillati</taxon>
        <taxon>Bacillota</taxon>
        <taxon>Bacilli</taxon>
        <taxon>Bacillales</taxon>
        <taxon>Bacillaceae</taxon>
        <taxon>Salsuginibacillus</taxon>
    </lineage>
</organism>
<dbReference type="Pfam" id="PF07687">
    <property type="entry name" value="M20_dimer"/>
    <property type="match status" value="1"/>
</dbReference>
<keyword evidence="1" id="KW-0479">Metal-binding</keyword>
<keyword evidence="4" id="KW-1185">Reference proteome</keyword>